<gene>
    <name evidence="1" type="ORF">SAMN05192553_11259</name>
</gene>
<sequence>MSDSYHSADTSTGSFEQIHQLLQHLESFQYKF</sequence>
<reference evidence="2" key="1">
    <citation type="submission" date="2016-10" db="EMBL/GenBank/DDBJ databases">
        <authorList>
            <person name="Varghese N."/>
            <person name="Submissions S."/>
        </authorList>
    </citation>
    <scope>NUCLEOTIDE SEQUENCE [LARGE SCALE GENOMIC DNA]</scope>
    <source>
        <strain evidence="2">IBRC-M 10761</strain>
    </source>
</reference>
<name>A0A1H7BIC0_9BACT</name>
<accession>A0A1H7BIC0</accession>
<evidence type="ECO:0000313" key="1">
    <source>
        <dbReference type="EMBL" id="SEJ77493.1"/>
    </source>
</evidence>
<dbReference type="STRING" id="1416801.SAMN05192553_11259"/>
<proteinExistence type="predicted"/>
<dbReference type="AlphaFoldDB" id="A0A1H7BIC0"/>
<evidence type="ECO:0000313" key="2">
    <source>
        <dbReference type="Proteomes" id="UP000199403"/>
    </source>
</evidence>
<dbReference type="Proteomes" id="UP000199403">
    <property type="component" value="Unassembled WGS sequence"/>
</dbReference>
<dbReference type="EMBL" id="FNZH01000012">
    <property type="protein sequence ID" value="SEJ77493.1"/>
    <property type="molecule type" value="Genomic_DNA"/>
</dbReference>
<keyword evidence="2" id="KW-1185">Reference proteome</keyword>
<organism evidence="1 2">
    <name type="scientific">Cyclobacterium xiamenense</name>
    <dbReference type="NCBI Taxonomy" id="1297121"/>
    <lineage>
        <taxon>Bacteria</taxon>
        <taxon>Pseudomonadati</taxon>
        <taxon>Bacteroidota</taxon>
        <taxon>Cytophagia</taxon>
        <taxon>Cytophagales</taxon>
        <taxon>Cyclobacteriaceae</taxon>
        <taxon>Cyclobacterium</taxon>
    </lineage>
</organism>
<protein>
    <submittedName>
        <fullName evidence="1">Uncharacterized protein</fullName>
    </submittedName>
</protein>